<dbReference type="STRING" id="159292.SAMN05192546_107111"/>
<reference evidence="1 2" key="1">
    <citation type="submission" date="2016-10" db="EMBL/GenBank/DDBJ databases">
        <authorList>
            <person name="de Groot N.N."/>
        </authorList>
    </citation>
    <scope>NUCLEOTIDE SEQUENCE [LARGE SCALE GENOMIC DNA]</scope>
    <source>
        <strain evidence="1 2">APO</strain>
    </source>
</reference>
<sequence>MNQSSLYYFSKDDPVPLIKNGEYWLKSQREALKL</sequence>
<keyword evidence="2" id="KW-1185">Reference proteome</keyword>
<gene>
    <name evidence="1" type="ORF">SAMN05192546_107111</name>
</gene>
<dbReference type="Proteomes" id="UP000199230">
    <property type="component" value="Unassembled WGS sequence"/>
</dbReference>
<protein>
    <submittedName>
        <fullName evidence="1">Uncharacterized protein</fullName>
    </submittedName>
</protein>
<accession>A0A1H3PU77</accession>
<evidence type="ECO:0000313" key="1">
    <source>
        <dbReference type="EMBL" id="SDZ04834.1"/>
    </source>
</evidence>
<organism evidence="1 2">
    <name type="scientific">Tindallia californiensis</name>
    <dbReference type="NCBI Taxonomy" id="159292"/>
    <lineage>
        <taxon>Bacteria</taxon>
        <taxon>Bacillati</taxon>
        <taxon>Bacillota</taxon>
        <taxon>Clostridia</taxon>
        <taxon>Peptostreptococcales</taxon>
        <taxon>Tindalliaceae</taxon>
        <taxon>Tindallia</taxon>
    </lineage>
</organism>
<proteinExistence type="predicted"/>
<dbReference type="EMBL" id="FNPV01000007">
    <property type="protein sequence ID" value="SDZ04834.1"/>
    <property type="molecule type" value="Genomic_DNA"/>
</dbReference>
<dbReference type="AlphaFoldDB" id="A0A1H3PU77"/>
<evidence type="ECO:0000313" key="2">
    <source>
        <dbReference type="Proteomes" id="UP000199230"/>
    </source>
</evidence>
<name>A0A1H3PU77_9FIRM</name>